<keyword evidence="1" id="KW-1133">Transmembrane helix</keyword>
<evidence type="ECO:0000313" key="3">
    <source>
        <dbReference type="Proteomes" id="UP001595844"/>
    </source>
</evidence>
<dbReference type="EMBL" id="JBHSDL010000028">
    <property type="protein sequence ID" value="MFC4376859.1"/>
    <property type="molecule type" value="Genomic_DNA"/>
</dbReference>
<evidence type="ECO:0000313" key="2">
    <source>
        <dbReference type="EMBL" id="MFC4376859.1"/>
    </source>
</evidence>
<name>A0ABV8VLD5_9NOCA</name>
<sequence length="196" mass="20508">MDNTEPPNPDQRSMIHRNRWILIASAVGAVIGLTLAGGGLNHLKPLFGIDSDAVRLTEPDVVQGLARLTDPEIQRALAAAKNSYSADVESVAAAYGGTSRHPELMVHVVASKLKNPETNLDLLLADALGTTPPDATRVDAGSSGGIAQCGTGELDSGPAAVCTWVADDSFGKFIWVGASLAEAKDQFTAIRSQFES</sequence>
<protein>
    <submittedName>
        <fullName evidence="2">Uncharacterized protein</fullName>
    </submittedName>
</protein>
<dbReference type="Proteomes" id="UP001595844">
    <property type="component" value="Unassembled WGS sequence"/>
</dbReference>
<gene>
    <name evidence="2" type="ORF">ACFO5K_22470</name>
</gene>
<feature type="transmembrane region" description="Helical" evidence="1">
    <location>
        <begin position="20"/>
        <end position="40"/>
    </location>
</feature>
<keyword evidence="1" id="KW-0472">Membrane</keyword>
<keyword evidence="3" id="KW-1185">Reference proteome</keyword>
<reference evidence="3" key="1">
    <citation type="journal article" date="2019" name="Int. J. Syst. Evol. Microbiol.">
        <title>The Global Catalogue of Microorganisms (GCM) 10K type strain sequencing project: providing services to taxonomists for standard genome sequencing and annotation.</title>
        <authorList>
            <consortium name="The Broad Institute Genomics Platform"/>
            <consortium name="The Broad Institute Genome Sequencing Center for Infectious Disease"/>
            <person name="Wu L."/>
            <person name="Ma J."/>
        </authorList>
    </citation>
    <scope>NUCLEOTIDE SEQUENCE [LARGE SCALE GENOMIC DNA]</scope>
    <source>
        <strain evidence="3">IBRC-M 10490</strain>
    </source>
</reference>
<keyword evidence="1" id="KW-0812">Transmembrane</keyword>
<comment type="caution">
    <text evidence="2">The sequence shown here is derived from an EMBL/GenBank/DDBJ whole genome shotgun (WGS) entry which is preliminary data.</text>
</comment>
<organism evidence="2 3">
    <name type="scientific">Nocardia halotolerans</name>
    <dbReference type="NCBI Taxonomy" id="1755878"/>
    <lineage>
        <taxon>Bacteria</taxon>
        <taxon>Bacillati</taxon>
        <taxon>Actinomycetota</taxon>
        <taxon>Actinomycetes</taxon>
        <taxon>Mycobacteriales</taxon>
        <taxon>Nocardiaceae</taxon>
        <taxon>Nocardia</taxon>
    </lineage>
</organism>
<proteinExistence type="predicted"/>
<dbReference type="RefSeq" id="WP_378566475.1">
    <property type="nucleotide sequence ID" value="NZ_JBHSDL010000028.1"/>
</dbReference>
<evidence type="ECO:0000256" key="1">
    <source>
        <dbReference type="SAM" id="Phobius"/>
    </source>
</evidence>
<accession>A0ABV8VLD5</accession>